<dbReference type="Proteomes" id="UP001224122">
    <property type="component" value="Unassembled WGS sequence"/>
</dbReference>
<evidence type="ECO:0000259" key="1">
    <source>
        <dbReference type="Pfam" id="PF18047"/>
    </source>
</evidence>
<organism evidence="2 3">
    <name type="scientific">Neobacillus ginsengisoli</name>
    <dbReference type="NCBI Taxonomy" id="904295"/>
    <lineage>
        <taxon>Bacteria</taxon>
        <taxon>Bacillati</taxon>
        <taxon>Bacillota</taxon>
        <taxon>Bacilli</taxon>
        <taxon>Bacillales</taxon>
        <taxon>Bacillaceae</taxon>
        <taxon>Neobacillus</taxon>
    </lineage>
</organism>
<reference evidence="2 3" key="1">
    <citation type="submission" date="2023-07" db="EMBL/GenBank/DDBJ databases">
        <title>Genomic Encyclopedia of Type Strains, Phase IV (KMG-IV): sequencing the most valuable type-strain genomes for metagenomic binning, comparative biology and taxonomic classification.</title>
        <authorList>
            <person name="Goeker M."/>
        </authorList>
    </citation>
    <scope>NUCLEOTIDE SEQUENCE [LARGE SCALE GENOMIC DNA]</scope>
    <source>
        <strain evidence="2 3">DSM 27594</strain>
    </source>
</reference>
<dbReference type="InterPro" id="IPR040483">
    <property type="entry name" value="PatG_dom"/>
</dbReference>
<keyword evidence="3" id="KW-1185">Reference proteome</keyword>
<dbReference type="EMBL" id="JAUSTW010000002">
    <property type="protein sequence ID" value="MDQ0198681.1"/>
    <property type="molecule type" value="Genomic_DNA"/>
</dbReference>
<accession>A0ABT9XSZ7</accession>
<evidence type="ECO:0000313" key="2">
    <source>
        <dbReference type="EMBL" id="MDQ0198681.1"/>
    </source>
</evidence>
<name>A0ABT9XSZ7_9BACI</name>
<sequence>MEHINEGMEQLENQLLNENEVQAVGSYSDNLETMLFPQCGTTGNCSCGGRGVASNSNSEKTKEPSYIYACGKIELRFPNQSVEKELAQVIGRAETVGLTDYQALHSVLSKRENRYLARQLRGFSRSRA</sequence>
<proteinExistence type="predicted"/>
<feature type="domain" description="PatG" evidence="1">
    <location>
        <begin position="66"/>
        <end position="120"/>
    </location>
</feature>
<gene>
    <name evidence="2" type="ORF">J2S10_001822</name>
</gene>
<evidence type="ECO:0000313" key="3">
    <source>
        <dbReference type="Proteomes" id="UP001224122"/>
    </source>
</evidence>
<comment type="caution">
    <text evidence="2">The sequence shown here is derived from an EMBL/GenBank/DDBJ whole genome shotgun (WGS) entry which is preliminary data.</text>
</comment>
<protein>
    <recommendedName>
        <fullName evidence="1">PatG domain-containing protein</fullName>
    </recommendedName>
</protein>
<dbReference type="Pfam" id="PF18047">
    <property type="entry name" value="PatG_D"/>
    <property type="match status" value="1"/>
</dbReference>